<evidence type="ECO:0000256" key="16">
    <source>
        <dbReference type="ARBA" id="ARBA00023209"/>
    </source>
</evidence>
<keyword evidence="11 18" id="KW-0812">Transmembrane</keyword>
<dbReference type="RefSeq" id="WP_118324921.1">
    <property type="nucleotide sequence ID" value="NZ_DAWEIE010000020.1"/>
</dbReference>
<evidence type="ECO:0000256" key="8">
    <source>
        <dbReference type="ARBA" id="ARBA00022475"/>
    </source>
</evidence>
<evidence type="ECO:0000256" key="15">
    <source>
        <dbReference type="ARBA" id="ARBA00023136"/>
    </source>
</evidence>
<evidence type="ECO:0000256" key="3">
    <source>
        <dbReference type="ARBA" id="ARBA00005119"/>
    </source>
</evidence>
<evidence type="ECO:0000256" key="17">
    <source>
        <dbReference type="ARBA" id="ARBA00023264"/>
    </source>
</evidence>
<evidence type="ECO:0000256" key="4">
    <source>
        <dbReference type="ARBA" id="ARBA00005189"/>
    </source>
</evidence>
<evidence type="ECO:0000313" key="20">
    <source>
        <dbReference type="EMBL" id="RGU92687.1"/>
    </source>
</evidence>
<keyword evidence="14" id="KW-0443">Lipid metabolism</keyword>
<gene>
    <name evidence="20" type="ORF">DWW32_04545</name>
</gene>
<keyword evidence="13 19" id="KW-1133">Transmembrane helix</keyword>
<evidence type="ECO:0000256" key="10">
    <source>
        <dbReference type="ARBA" id="ARBA00022679"/>
    </source>
</evidence>
<comment type="similarity">
    <text evidence="5 18">Belongs to the CDS family.</text>
</comment>
<keyword evidence="12 18" id="KW-0548">Nucleotidyltransferase</keyword>
<dbReference type="GO" id="GO:0005886">
    <property type="term" value="C:plasma membrane"/>
    <property type="evidence" value="ECO:0007669"/>
    <property type="project" value="UniProtKB-SubCell"/>
</dbReference>
<evidence type="ECO:0000256" key="11">
    <source>
        <dbReference type="ARBA" id="ARBA00022692"/>
    </source>
</evidence>
<keyword evidence="8" id="KW-1003">Cell membrane</keyword>
<reference evidence="20 21" key="1">
    <citation type="submission" date="2018-08" db="EMBL/GenBank/DDBJ databases">
        <title>A genome reference for cultivated species of the human gut microbiota.</title>
        <authorList>
            <person name="Zou Y."/>
            <person name="Xue W."/>
            <person name="Luo G."/>
        </authorList>
    </citation>
    <scope>NUCLEOTIDE SEQUENCE [LARGE SCALE GENOMIC DNA]</scope>
    <source>
        <strain evidence="20 21">AF15-20</strain>
    </source>
</reference>
<protein>
    <recommendedName>
        <fullName evidence="7 18">Phosphatidate cytidylyltransferase</fullName>
        <ecNumber evidence="6 18">2.7.7.41</ecNumber>
    </recommendedName>
</protein>
<keyword evidence="9" id="KW-0444">Lipid biosynthesis</keyword>
<dbReference type="PANTHER" id="PTHR46382">
    <property type="entry name" value="PHOSPHATIDATE CYTIDYLYLTRANSFERASE"/>
    <property type="match status" value="1"/>
</dbReference>
<dbReference type="PANTHER" id="PTHR46382:SF1">
    <property type="entry name" value="PHOSPHATIDATE CYTIDYLYLTRANSFERASE"/>
    <property type="match status" value="1"/>
</dbReference>
<comment type="subcellular location">
    <subcellularLocation>
        <location evidence="2">Cell membrane</location>
        <topology evidence="2">Multi-pass membrane protein</topology>
    </subcellularLocation>
</comment>
<organism evidence="20 21">
    <name type="scientific">Holdemanella biformis</name>
    <dbReference type="NCBI Taxonomy" id="1735"/>
    <lineage>
        <taxon>Bacteria</taxon>
        <taxon>Bacillati</taxon>
        <taxon>Bacillota</taxon>
        <taxon>Erysipelotrichia</taxon>
        <taxon>Erysipelotrichales</taxon>
        <taxon>Erysipelotrichaceae</taxon>
        <taxon>Holdemanella</taxon>
    </lineage>
</organism>
<evidence type="ECO:0000256" key="9">
    <source>
        <dbReference type="ARBA" id="ARBA00022516"/>
    </source>
</evidence>
<feature type="transmembrane region" description="Helical" evidence="19">
    <location>
        <begin position="74"/>
        <end position="92"/>
    </location>
</feature>
<feature type="transmembrane region" description="Helical" evidence="19">
    <location>
        <begin position="233"/>
        <end position="254"/>
    </location>
</feature>
<evidence type="ECO:0000256" key="12">
    <source>
        <dbReference type="ARBA" id="ARBA00022695"/>
    </source>
</evidence>
<evidence type="ECO:0000313" key="21">
    <source>
        <dbReference type="Proteomes" id="UP000265489"/>
    </source>
</evidence>
<evidence type="ECO:0000256" key="18">
    <source>
        <dbReference type="RuleBase" id="RU003938"/>
    </source>
</evidence>
<comment type="pathway">
    <text evidence="4">Lipid metabolism.</text>
</comment>
<dbReference type="EC" id="2.7.7.41" evidence="6 18"/>
<keyword evidence="17" id="KW-1208">Phospholipid metabolism</keyword>
<dbReference type="GO" id="GO:0004605">
    <property type="term" value="F:phosphatidate cytidylyltransferase activity"/>
    <property type="evidence" value="ECO:0007669"/>
    <property type="project" value="UniProtKB-EC"/>
</dbReference>
<evidence type="ECO:0000256" key="1">
    <source>
        <dbReference type="ARBA" id="ARBA00001698"/>
    </source>
</evidence>
<keyword evidence="10 18" id="KW-0808">Transferase</keyword>
<evidence type="ECO:0000256" key="13">
    <source>
        <dbReference type="ARBA" id="ARBA00022989"/>
    </source>
</evidence>
<feature type="transmembrane region" description="Helical" evidence="19">
    <location>
        <begin position="166"/>
        <end position="185"/>
    </location>
</feature>
<dbReference type="GeneID" id="66579670"/>
<evidence type="ECO:0000256" key="5">
    <source>
        <dbReference type="ARBA" id="ARBA00010185"/>
    </source>
</evidence>
<evidence type="ECO:0000256" key="19">
    <source>
        <dbReference type="SAM" id="Phobius"/>
    </source>
</evidence>
<keyword evidence="15 19" id="KW-0472">Membrane</keyword>
<sequence length="255" mass="28417">MKQRIITAIGIILVVALPVALGGLWLEALALFIVCASAYEWMHIQPDFKKWPKYVMPLCALAVIFTRILPDKYFLVVVTLIVLFLWSLVVFVENFSIMDSFVCISYVTIFSLVYHAVGQISGVHQYLWTIVFATYGSDTGAYFVGRAIGKHKMNPRISPKKSWEGFVGGIVFGFILSLAVSFSYVSNLNSVLNTLLCLLCPITAELGDLCFSAIKRHFAVKDFSNLLPGHGGVLDRVDSLLMNIMLFSVLYTIIL</sequence>
<proteinExistence type="inferred from homology"/>
<evidence type="ECO:0000256" key="7">
    <source>
        <dbReference type="ARBA" id="ARBA00019373"/>
    </source>
</evidence>
<comment type="caution">
    <text evidence="20">The sequence shown here is derived from an EMBL/GenBank/DDBJ whole genome shotgun (WGS) entry which is preliminary data.</text>
</comment>
<dbReference type="Proteomes" id="UP000265489">
    <property type="component" value="Unassembled WGS sequence"/>
</dbReference>
<evidence type="ECO:0000256" key="14">
    <source>
        <dbReference type="ARBA" id="ARBA00023098"/>
    </source>
</evidence>
<accession>A0A395WC84</accession>
<dbReference type="UniPathway" id="UPA00557">
    <property type="reaction ID" value="UER00614"/>
</dbReference>
<dbReference type="InterPro" id="IPR000374">
    <property type="entry name" value="PC_trans"/>
</dbReference>
<feature type="transmembrane region" description="Helical" evidence="19">
    <location>
        <begin position="6"/>
        <end position="39"/>
    </location>
</feature>
<evidence type="ECO:0000256" key="6">
    <source>
        <dbReference type="ARBA" id="ARBA00012487"/>
    </source>
</evidence>
<comment type="catalytic activity">
    <reaction evidence="1 18">
        <text>a 1,2-diacyl-sn-glycero-3-phosphate + CTP + H(+) = a CDP-1,2-diacyl-sn-glycerol + diphosphate</text>
        <dbReference type="Rhea" id="RHEA:16229"/>
        <dbReference type="ChEBI" id="CHEBI:15378"/>
        <dbReference type="ChEBI" id="CHEBI:33019"/>
        <dbReference type="ChEBI" id="CHEBI:37563"/>
        <dbReference type="ChEBI" id="CHEBI:58332"/>
        <dbReference type="ChEBI" id="CHEBI:58608"/>
        <dbReference type="EC" id="2.7.7.41"/>
    </reaction>
</comment>
<comment type="pathway">
    <text evidence="3 18">Phospholipid metabolism; CDP-diacylglycerol biosynthesis; CDP-diacylglycerol from sn-glycerol 3-phosphate: step 3/3.</text>
</comment>
<keyword evidence="16" id="KW-0594">Phospholipid biosynthesis</keyword>
<dbReference type="Pfam" id="PF01148">
    <property type="entry name" value="CTP_transf_1"/>
    <property type="match status" value="1"/>
</dbReference>
<name>A0A395WC84_9FIRM</name>
<dbReference type="AlphaFoldDB" id="A0A395WC84"/>
<dbReference type="PROSITE" id="PS01315">
    <property type="entry name" value="CDS"/>
    <property type="match status" value="1"/>
</dbReference>
<evidence type="ECO:0000256" key="2">
    <source>
        <dbReference type="ARBA" id="ARBA00004651"/>
    </source>
</evidence>
<dbReference type="GO" id="GO:0016024">
    <property type="term" value="P:CDP-diacylglycerol biosynthetic process"/>
    <property type="evidence" value="ECO:0007669"/>
    <property type="project" value="UniProtKB-UniPathway"/>
</dbReference>
<feature type="transmembrane region" description="Helical" evidence="19">
    <location>
        <begin position="101"/>
        <end position="120"/>
    </location>
</feature>
<feature type="transmembrane region" description="Helical" evidence="19">
    <location>
        <begin position="126"/>
        <end position="145"/>
    </location>
</feature>
<dbReference type="EMBL" id="QRYQ01000005">
    <property type="protein sequence ID" value="RGU92687.1"/>
    <property type="molecule type" value="Genomic_DNA"/>
</dbReference>